<dbReference type="Pfam" id="PF00355">
    <property type="entry name" value="Rieske"/>
    <property type="match status" value="1"/>
</dbReference>
<dbReference type="Pfam" id="PF01266">
    <property type="entry name" value="DAO"/>
    <property type="match status" value="1"/>
</dbReference>
<dbReference type="RefSeq" id="WP_183765827.1">
    <property type="nucleotide sequence ID" value="NZ_BMHZ01000003.1"/>
</dbReference>
<keyword evidence="3" id="KW-0408">Iron</keyword>
<sequence length="521" mass="57754">MKKQDHLENMRDGQTESPWQSSLSREIEQPAAENGVIYDTLIVGGGITGITTAFLLQKSGQKCVLAEAHCLGFGTTGGTTAHLNTFFDTTYPEIDGAFGTEASKMMATAAKNVIDFIQANVDTLGINADFEYKDAYLFSQTEKETAQLQEILSAAKQAGVAVSEVFENGLPIDFEHALLFKDQAQFHPLKYIYAMAEAFQKLGGILLENTIITGSSFKDEIHNAEAEHITLQAKNLVYATHIPPGVNLLSLRNAPYRSYVLGVKLEDGNYPESLAYDMQEPYHYFRTHKINGEKILIVGGEDHKTGHEDPQQAFENLEQYVRKYFKVSDIPYRWSSQYYVPVDGLPYIGHLPGGEERVFAATGFNGNGMILGTLSALILHDLILKKENRLADLFKPSRLKPVAGFVEFIKENADVAYHFVADRFSAETLDSINQLEPDEGKIVSFEGHKMAIYKDAKGQVTALSPTCTHAGCTVKWNGTEKSWDCPCHGGRYAINGKVITGPPQKDLEQINISKMTFLNEI</sequence>
<reference evidence="8" key="4">
    <citation type="submission" date="2024-05" db="EMBL/GenBank/DDBJ databases">
        <authorList>
            <person name="Sun Q."/>
            <person name="Zhou Y."/>
        </authorList>
    </citation>
    <scope>NUCLEOTIDE SEQUENCE</scope>
    <source>
        <strain evidence="8">CGMCC 1.15287</strain>
    </source>
</reference>
<dbReference type="PANTHER" id="PTHR13847">
    <property type="entry name" value="SARCOSINE DEHYDROGENASE-RELATED"/>
    <property type="match status" value="1"/>
</dbReference>
<keyword evidence="4" id="KW-0411">Iron-sulfur</keyword>
<dbReference type="InterPro" id="IPR036922">
    <property type="entry name" value="Rieske_2Fe-2S_sf"/>
</dbReference>
<evidence type="ECO:0000256" key="5">
    <source>
        <dbReference type="ARBA" id="ARBA00023157"/>
    </source>
</evidence>
<dbReference type="Proteomes" id="UP000642938">
    <property type="component" value="Unassembled WGS sequence"/>
</dbReference>
<dbReference type="PROSITE" id="PS51296">
    <property type="entry name" value="RIESKE"/>
    <property type="match status" value="1"/>
</dbReference>
<accession>A0A7W6KC81</accession>
<evidence type="ECO:0000313" key="8">
    <source>
        <dbReference type="EMBL" id="GGH10048.1"/>
    </source>
</evidence>
<dbReference type="PRINTS" id="PR00162">
    <property type="entry name" value="RIESKE"/>
</dbReference>
<dbReference type="GO" id="GO:0016020">
    <property type="term" value="C:membrane"/>
    <property type="evidence" value="ECO:0007669"/>
    <property type="project" value="InterPro"/>
</dbReference>
<comment type="caution">
    <text evidence="9">The sequence shown here is derived from an EMBL/GenBank/DDBJ whole genome shotgun (WGS) entry which is preliminary data.</text>
</comment>
<reference evidence="11" key="2">
    <citation type="journal article" date="2019" name="Int. J. Syst. Evol. Microbiol.">
        <title>The Global Catalogue of Microorganisms (GCM) 10K type strain sequencing project: providing services to taxonomists for standard genome sequencing and annotation.</title>
        <authorList>
            <consortium name="The Broad Institute Genomics Platform"/>
            <consortium name="The Broad Institute Genome Sequencing Center for Infectious Disease"/>
            <person name="Wu L."/>
            <person name="Ma J."/>
        </authorList>
    </citation>
    <scope>NUCLEOTIDE SEQUENCE [LARGE SCALE GENOMIC DNA]</scope>
    <source>
        <strain evidence="11">CGMCC 1.15287</strain>
    </source>
</reference>
<gene>
    <name evidence="8" type="ORF">GCM10007422_28480</name>
    <name evidence="9" type="ORF">GGQ60_003073</name>
</gene>
<proteinExistence type="predicted"/>
<evidence type="ECO:0000256" key="4">
    <source>
        <dbReference type="ARBA" id="ARBA00023014"/>
    </source>
</evidence>
<reference evidence="9 10" key="3">
    <citation type="submission" date="2020-08" db="EMBL/GenBank/DDBJ databases">
        <title>Genomic Encyclopedia of Type Strains, Phase IV (KMG-IV): sequencing the most valuable type-strain genomes for metagenomic binning, comparative biology and taxonomic classification.</title>
        <authorList>
            <person name="Goeker M."/>
        </authorList>
    </citation>
    <scope>NUCLEOTIDE SEQUENCE [LARGE SCALE GENOMIC DNA]</scope>
    <source>
        <strain evidence="9 10">DSM 100774</strain>
    </source>
</reference>
<evidence type="ECO:0000313" key="11">
    <source>
        <dbReference type="Proteomes" id="UP000642938"/>
    </source>
</evidence>
<evidence type="ECO:0000313" key="10">
    <source>
        <dbReference type="Proteomes" id="UP000532273"/>
    </source>
</evidence>
<dbReference type="AlphaFoldDB" id="A0A7W6KC81"/>
<evidence type="ECO:0000256" key="3">
    <source>
        <dbReference type="ARBA" id="ARBA00023004"/>
    </source>
</evidence>
<dbReference type="PANTHER" id="PTHR13847:SF274">
    <property type="entry name" value="RIESKE 2FE-2S IRON-SULFUR PROTEIN YHFW-RELATED"/>
    <property type="match status" value="1"/>
</dbReference>
<dbReference type="Proteomes" id="UP000532273">
    <property type="component" value="Unassembled WGS sequence"/>
</dbReference>
<evidence type="ECO:0000256" key="2">
    <source>
        <dbReference type="ARBA" id="ARBA00022723"/>
    </source>
</evidence>
<evidence type="ECO:0000256" key="6">
    <source>
        <dbReference type="SAM" id="MobiDB-lite"/>
    </source>
</evidence>
<organism evidence="9 10">
    <name type="scientific">Pedobacter zeae</name>
    <dbReference type="NCBI Taxonomy" id="1737356"/>
    <lineage>
        <taxon>Bacteria</taxon>
        <taxon>Pseudomonadati</taxon>
        <taxon>Bacteroidota</taxon>
        <taxon>Sphingobacteriia</taxon>
        <taxon>Sphingobacteriales</taxon>
        <taxon>Sphingobacteriaceae</taxon>
        <taxon>Pedobacter</taxon>
    </lineage>
</organism>
<keyword evidence="5" id="KW-1015">Disulfide bond</keyword>
<dbReference type="SUPFAM" id="SSF51905">
    <property type="entry name" value="FAD/NAD(P)-binding domain"/>
    <property type="match status" value="1"/>
</dbReference>
<evidence type="ECO:0000313" key="9">
    <source>
        <dbReference type="EMBL" id="MBB4109064.1"/>
    </source>
</evidence>
<feature type="compositionally biased region" description="Basic and acidic residues" evidence="6">
    <location>
        <begin position="1"/>
        <end position="14"/>
    </location>
</feature>
<evidence type="ECO:0000256" key="1">
    <source>
        <dbReference type="ARBA" id="ARBA00022714"/>
    </source>
</evidence>
<dbReference type="Gene3D" id="2.102.10.10">
    <property type="entry name" value="Rieske [2Fe-2S] iron-sulphur domain"/>
    <property type="match status" value="1"/>
</dbReference>
<dbReference type="SUPFAM" id="SSF50022">
    <property type="entry name" value="ISP domain"/>
    <property type="match status" value="1"/>
</dbReference>
<dbReference type="FunFam" id="2.102.10.10:FF:000014">
    <property type="entry name" value="Oxidoreductase, FAD dependent"/>
    <property type="match status" value="1"/>
</dbReference>
<evidence type="ECO:0000259" key="7">
    <source>
        <dbReference type="PROSITE" id="PS51296"/>
    </source>
</evidence>
<dbReference type="GO" id="GO:0046872">
    <property type="term" value="F:metal ion binding"/>
    <property type="evidence" value="ECO:0007669"/>
    <property type="project" value="UniProtKB-KW"/>
</dbReference>
<dbReference type="InterPro" id="IPR036188">
    <property type="entry name" value="FAD/NAD-bd_sf"/>
</dbReference>
<dbReference type="InterPro" id="IPR017941">
    <property type="entry name" value="Rieske_2Fe-2S"/>
</dbReference>
<keyword evidence="2" id="KW-0479">Metal-binding</keyword>
<dbReference type="Gene3D" id="3.30.9.10">
    <property type="entry name" value="D-Amino Acid Oxidase, subunit A, domain 2"/>
    <property type="match status" value="1"/>
</dbReference>
<dbReference type="Gene3D" id="3.50.50.60">
    <property type="entry name" value="FAD/NAD(P)-binding domain"/>
    <property type="match status" value="1"/>
</dbReference>
<keyword evidence="1" id="KW-0001">2Fe-2S</keyword>
<keyword evidence="11" id="KW-1185">Reference proteome</keyword>
<feature type="domain" description="Rieske" evidence="7">
    <location>
        <begin position="427"/>
        <end position="509"/>
    </location>
</feature>
<dbReference type="GO" id="GO:0005737">
    <property type="term" value="C:cytoplasm"/>
    <property type="evidence" value="ECO:0007669"/>
    <property type="project" value="TreeGrafter"/>
</dbReference>
<dbReference type="EMBL" id="BMHZ01000003">
    <property type="protein sequence ID" value="GGH10048.1"/>
    <property type="molecule type" value="Genomic_DNA"/>
</dbReference>
<dbReference type="InterPro" id="IPR006076">
    <property type="entry name" value="FAD-dep_OxRdtase"/>
</dbReference>
<name>A0A7W6KC81_9SPHI</name>
<feature type="region of interest" description="Disordered" evidence="6">
    <location>
        <begin position="1"/>
        <end position="26"/>
    </location>
</feature>
<protein>
    <submittedName>
        <fullName evidence="8">(2Fe-2S)-binding protein</fullName>
    </submittedName>
</protein>
<dbReference type="EMBL" id="JACIEF010000003">
    <property type="protein sequence ID" value="MBB4109064.1"/>
    <property type="molecule type" value="Genomic_DNA"/>
</dbReference>
<dbReference type="InterPro" id="IPR005805">
    <property type="entry name" value="Rieske_Fe-S_prot_C"/>
</dbReference>
<feature type="compositionally biased region" description="Polar residues" evidence="6">
    <location>
        <begin position="15"/>
        <end position="24"/>
    </location>
</feature>
<reference evidence="8" key="1">
    <citation type="journal article" date="2014" name="Int. J. Syst. Evol. Microbiol.">
        <title>Complete genome of a new Firmicutes species belonging to the dominant human colonic microbiota ('Ruminococcus bicirculans') reveals two chromosomes and a selective capacity to utilize plant glucans.</title>
        <authorList>
            <consortium name="NISC Comparative Sequencing Program"/>
            <person name="Wegmann U."/>
            <person name="Louis P."/>
            <person name="Goesmann A."/>
            <person name="Henrissat B."/>
            <person name="Duncan S.H."/>
            <person name="Flint H.J."/>
        </authorList>
    </citation>
    <scope>NUCLEOTIDE SEQUENCE</scope>
    <source>
        <strain evidence="8">CGMCC 1.15287</strain>
    </source>
</reference>
<dbReference type="GO" id="GO:0051537">
    <property type="term" value="F:2 iron, 2 sulfur cluster binding"/>
    <property type="evidence" value="ECO:0007669"/>
    <property type="project" value="UniProtKB-KW"/>
</dbReference>